<evidence type="ECO:0000259" key="8">
    <source>
        <dbReference type="PROSITE" id="PS50110"/>
    </source>
</evidence>
<dbReference type="Pfam" id="PF00072">
    <property type="entry name" value="Response_reg"/>
    <property type="match status" value="1"/>
</dbReference>
<dbReference type="InterPro" id="IPR001789">
    <property type="entry name" value="Sig_transdc_resp-reg_receiver"/>
</dbReference>
<dbReference type="CDD" id="cd00383">
    <property type="entry name" value="trans_reg_C"/>
    <property type="match status" value="1"/>
</dbReference>
<dbReference type="PANTHER" id="PTHR48111">
    <property type="entry name" value="REGULATOR OF RPOS"/>
    <property type="match status" value="1"/>
</dbReference>
<dbReference type="CDD" id="cd17624">
    <property type="entry name" value="REC_OmpR_PmrA-like"/>
    <property type="match status" value="1"/>
</dbReference>
<evidence type="ECO:0000256" key="1">
    <source>
        <dbReference type="ARBA" id="ARBA00022553"/>
    </source>
</evidence>
<dbReference type="Gene3D" id="1.10.10.10">
    <property type="entry name" value="Winged helix-like DNA-binding domain superfamily/Winged helix DNA-binding domain"/>
    <property type="match status" value="1"/>
</dbReference>
<dbReference type="AlphaFoldDB" id="A0A6S6RWV5"/>
<evidence type="ECO:0000256" key="4">
    <source>
        <dbReference type="ARBA" id="ARBA00023125"/>
    </source>
</evidence>
<dbReference type="InterPro" id="IPR011006">
    <property type="entry name" value="CheY-like_superfamily"/>
</dbReference>
<dbReference type="InterPro" id="IPR039420">
    <property type="entry name" value="WalR-like"/>
</dbReference>
<name>A0A6S6RWV5_9BACT</name>
<dbReference type="SMART" id="SM00448">
    <property type="entry name" value="REC"/>
    <property type="match status" value="1"/>
</dbReference>
<feature type="domain" description="OmpR/PhoB-type" evidence="9">
    <location>
        <begin position="139"/>
        <end position="237"/>
    </location>
</feature>
<evidence type="ECO:0000256" key="3">
    <source>
        <dbReference type="ARBA" id="ARBA00023015"/>
    </source>
</evidence>
<keyword evidence="5" id="KW-0804">Transcription</keyword>
<evidence type="ECO:0000256" key="6">
    <source>
        <dbReference type="PROSITE-ProRule" id="PRU00169"/>
    </source>
</evidence>
<evidence type="ECO:0000256" key="2">
    <source>
        <dbReference type="ARBA" id="ARBA00023012"/>
    </source>
</evidence>
<dbReference type="GO" id="GO:0000976">
    <property type="term" value="F:transcription cis-regulatory region binding"/>
    <property type="evidence" value="ECO:0007669"/>
    <property type="project" value="TreeGrafter"/>
</dbReference>
<dbReference type="PROSITE" id="PS51755">
    <property type="entry name" value="OMPR_PHOB"/>
    <property type="match status" value="1"/>
</dbReference>
<evidence type="ECO:0000313" key="10">
    <source>
        <dbReference type="EMBL" id="CAA6800540.1"/>
    </source>
</evidence>
<dbReference type="SMART" id="SM00862">
    <property type="entry name" value="Trans_reg_C"/>
    <property type="match status" value="1"/>
</dbReference>
<feature type="DNA-binding region" description="OmpR/PhoB-type" evidence="7">
    <location>
        <begin position="139"/>
        <end position="237"/>
    </location>
</feature>
<feature type="domain" description="Response regulatory" evidence="8">
    <location>
        <begin position="18"/>
        <end position="132"/>
    </location>
</feature>
<dbReference type="PANTHER" id="PTHR48111:SF22">
    <property type="entry name" value="REGULATOR OF RPOS"/>
    <property type="match status" value="1"/>
</dbReference>
<sequence length="241" mass="27924">MNKNSYLKYDKEKDEKMKILLVEDDEGIANFLKKGLAEESYTVDHTLNGEEALYLLQIHQYDLMILDVILPGYDGFEVCQILRNKNMDIPIIMLTAKDTILDKITGLDYGADDYMSKPFSFEELLARIKVKLRRKYSTGNIIEIEDLQIDINQKKVSRANQLISLTSKEYALLEFLSRNKNKILSETLISENLNDMNTSNMSNIINVYIYRLRTKIDKNFNSKLIHTLRGRGYLLGTNPHV</sequence>
<keyword evidence="2" id="KW-0902">Two-component regulatory system</keyword>
<dbReference type="Gene3D" id="3.40.50.2300">
    <property type="match status" value="1"/>
</dbReference>
<dbReference type="GO" id="GO:0006355">
    <property type="term" value="P:regulation of DNA-templated transcription"/>
    <property type="evidence" value="ECO:0007669"/>
    <property type="project" value="InterPro"/>
</dbReference>
<dbReference type="FunFam" id="1.10.10.10:FF:000005">
    <property type="entry name" value="Two-component system response regulator"/>
    <property type="match status" value="1"/>
</dbReference>
<proteinExistence type="predicted"/>
<organism evidence="10">
    <name type="scientific">uncultured Sulfurovum sp</name>
    <dbReference type="NCBI Taxonomy" id="269237"/>
    <lineage>
        <taxon>Bacteria</taxon>
        <taxon>Pseudomonadati</taxon>
        <taxon>Campylobacterota</taxon>
        <taxon>Epsilonproteobacteria</taxon>
        <taxon>Campylobacterales</taxon>
        <taxon>Sulfurovaceae</taxon>
        <taxon>Sulfurovum</taxon>
        <taxon>environmental samples</taxon>
    </lineage>
</organism>
<reference evidence="10" key="1">
    <citation type="submission" date="2020-01" db="EMBL/GenBank/DDBJ databases">
        <authorList>
            <person name="Meier V. D."/>
            <person name="Meier V D."/>
        </authorList>
    </citation>
    <scope>NUCLEOTIDE SEQUENCE</scope>
    <source>
        <strain evidence="10">HLG_WM_MAG_01</strain>
    </source>
</reference>
<dbReference type="GO" id="GO:0000156">
    <property type="term" value="F:phosphorelay response regulator activity"/>
    <property type="evidence" value="ECO:0007669"/>
    <property type="project" value="TreeGrafter"/>
</dbReference>
<evidence type="ECO:0000259" key="9">
    <source>
        <dbReference type="PROSITE" id="PS51755"/>
    </source>
</evidence>
<keyword evidence="3" id="KW-0805">Transcription regulation</keyword>
<dbReference type="Pfam" id="PF00486">
    <property type="entry name" value="Trans_reg_C"/>
    <property type="match status" value="1"/>
</dbReference>
<accession>A0A6S6RWV5</accession>
<dbReference type="GO" id="GO:0032993">
    <property type="term" value="C:protein-DNA complex"/>
    <property type="evidence" value="ECO:0007669"/>
    <property type="project" value="TreeGrafter"/>
</dbReference>
<keyword evidence="1 6" id="KW-0597">Phosphoprotein</keyword>
<dbReference type="SUPFAM" id="SSF46894">
    <property type="entry name" value="C-terminal effector domain of the bipartite response regulators"/>
    <property type="match status" value="1"/>
</dbReference>
<dbReference type="SUPFAM" id="SSF52172">
    <property type="entry name" value="CheY-like"/>
    <property type="match status" value="1"/>
</dbReference>
<evidence type="ECO:0000256" key="5">
    <source>
        <dbReference type="ARBA" id="ARBA00023163"/>
    </source>
</evidence>
<dbReference type="PROSITE" id="PS50110">
    <property type="entry name" value="RESPONSE_REGULATORY"/>
    <property type="match status" value="1"/>
</dbReference>
<evidence type="ECO:0000256" key="7">
    <source>
        <dbReference type="PROSITE-ProRule" id="PRU01091"/>
    </source>
</evidence>
<dbReference type="InterPro" id="IPR016032">
    <property type="entry name" value="Sig_transdc_resp-reg_C-effctor"/>
</dbReference>
<dbReference type="GO" id="GO:0005829">
    <property type="term" value="C:cytosol"/>
    <property type="evidence" value="ECO:0007669"/>
    <property type="project" value="TreeGrafter"/>
</dbReference>
<dbReference type="Gene3D" id="6.10.250.690">
    <property type="match status" value="1"/>
</dbReference>
<gene>
    <name evidence="10" type="ORF">HELGO_WM30288</name>
</gene>
<dbReference type="InterPro" id="IPR001867">
    <property type="entry name" value="OmpR/PhoB-type_DNA-bd"/>
</dbReference>
<keyword evidence="4 7" id="KW-0238">DNA-binding</keyword>
<protein>
    <submittedName>
        <fullName evidence="10">DNA-binding response regulator</fullName>
    </submittedName>
</protein>
<feature type="modified residue" description="4-aspartylphosphate" evidence="6">
    <location>
        <position position="67"/>
    </location>
</feature>
<dbReference type="EMBL" id="CACVAS010000017">
    <property type="protein sequence ID" value="CAA6800540.1"/>
    <property type="molecule type" value="Genomic_DNA"/>
</dbReference>
<dbReference type="InterPro" id="IPR036388">
    <property type="entry name" value="WH-like_DNA-bd_sf"/>
</dbReference>
<dbReference type="FunFam" id="3.40.50.2300:FF:000001">
    <property type="entry name" value="DNA-binding response regulator PhoB"/>
    <property type="match status" value="1"/>
</dbReference>